<reference evidence="1 2" key="1">
    <citation type="submission" date="2023-07" db="EMBL/GenBank/DDBJ databases">
        <title>Genomic Encyclopedia of Type Strains, Phase IV (KMG-IV): sequencing the most valuable type-strain genomes for metagenomic binning, comparative biology and taxonomic classification.</title>
        <authorList>
            <person name="Goeker M."/>
        </authorList>
    </citation>
    <scope>NUCLEOTIDE SEQUENCE [LARGE SCALE GENOMIC DNA]</scope>
    <source>
        <strain evidence="1 2">DSM 102814</strain>
    </source>
</reference>
<sequence length="151" mass="17508">MKYTTEIIINAPRAEVIEKMDSVENLKHWQHGLLEAKPLSGEVGKEGSTMRLKYKFGKRDMEMIETVLKNNLPEEFHATYDTKGVHNIQKNFFEELPKGKTKWISHSEFQFSSLALKVMGFLMPGAFKKQSKKYMEDFKNFVEQGKSVAEQ</sequence>
<dbReference type="InterPro" id="IPR023393">
    <property type="entry name" value="START-like_dom_sf"/>
</dbReference>
<comment type="caution">
    <text evidence="1">The sequence shown here is derived from an EMBL/GenBank/DDBJ whole genome shotgun (WGS) entry which is preliminary data.</text>
</comment>
<organism evidence="1 2">
    <name type="scientific">Mesonia maritima</name>
    <dbReference type="NCBI Taxonomy" id="1793873"/>
    <lineage>
        <taxon>Bacteria</taxon>
        <taxon>Pseudomonadati</taxon>
        <taxon>Bacteroidota</taxon>
        <taxon>Flavobacteriia</taxon>
        <taxon>Flavobacteriales</taxon>
        <taxon>Flavobacteriaceae</taxon>
        <taxon>Mesonia</taxon>
    </lineage>
</organism>
<proteinExistence type="predicted"/>
<dbReference type="Proteomes" id="UP001257659">
    <property type="component" value="Unassembled WGS sequence"/>
</dbReference>
<dbReference type="CDD" id="cd07812">
    <property type="entry name" value="SRPBCC"/>
    <property type="match status" value="1"/>
</dbReference>
<gene>
    <name evidence="1" type="ORF">GGR31_001098</name>
</gene>
<dbReference type="Gene3D" id="3.30.530.20">
    <property type="match status" value="1"/>
</dbReference>
<keyword evidence="2" id="KW-1185">Reference proteome</keyword>
<dbReference type="SUPFAM" id="SSF55961">
    <property type="entry name" value="Bet v1-like"/>
    <property type="match status" value="1"/>
</dbReference>
<accession>A0ABU1K7M1</accession>
<protein>
    <recommendedName>
        <fullName evidence="3">SRPBCC family protein</fullName>
    </recommendedName>
</protein>
<dbReference type="RefSeq" id="WP_309727376.1">
    <property type="nucleotide sequence ID" value="NZ_JAVDQA010000002.1"/>
</dbReference>
<evidence type="ECO:0000313" key="1">
    <source>
        <dbReference type="EMBL" id="MDR6300467.1"/>
    </source>
</evidence>
<name>A0ABU1K7M1_9FLAO</name>
<dbReference type="EMBL" id="JAVDQA010000002">
    <property type="protein sequence ID" value="MDR6300467.1"/>
    <property type="molecule type" value="Genomic_DNA"/>
</dbReference>
<evidence type="ECO:0000313" key="2">
    <source>
        <dbReference type="Proteomes" id="UP001257659"/>
    </source>
</evidence>
<evidence type="ECO:0008006" key="3">
    <source>
        <dbReference type="Google" id="ProtNLM"/>
    </source>
</evidence>